<organism evidence="6 7">
    <name type="scientific">candidate division CSSED10-310 bacterium</name>
    <dbReference type="NCBI Taxonomy" id="2855610"/>
    <lineage>
        <taxon>Bacteria</taxon>
        <taxon>Bacteria division CSSED10-310</taxon>
    </lineage>
</organism>
<keyword evidence="6" id="KW-0489">Methyltransferase</keyword>
<comment type="caution">
    <text evidence="6">The sequence shown here is derived from an EMBL/GenBank/DDBJ whole genome shotgun (WGS) entry which is preliminary data.</text>
</comment>
<evidence type="ECO:0000256" key="5">
    <source>
        <dbReference type="SAM" id="Phobius"/>
    </source>
</evidence>
<evidence type="ECO:0000256" key="2">
    <source>
        <dbReference type="ARBA" id="ARBA00022692"/>
    </source>
</evidence>
<reference evidence="6 7" key="1">
    <citation type="submission" date="2024-09" db="EMBL/GenBank/DDBJ databases">
        <title>Laminarin stimulates single cell rates of sulfate reduction while oxygen inhibits transcriptomic activity in coastal marine sediment.</title>
        <authorList>
            <person name="Lindsay M."/>
            <person name="Orcutt B."/>
            <person name="Emerson D."/>
            <person name="Stepanauskas R."/>
            <person name="D'Angelo T."/>
        </authorList>
    </citation>
    <scope>NUCLEOTIDE SEQUENCE [LARGE SCALE GENOMIC DNA]</scope>
    <source>
        <strain evidence="6">SAG AM-311-K15</strain>
    </source>
</reference>
<dbReference type="InterPro" id="IPR052527">
    <property type="entry name" value="Metal_cation-efflux_comp"/>
</dbReference>
<keyword evidence="6" id="KW-0808">Transferase</keyword>
<dbReference type="PANTHER" id="PTHR43847:SF1">
    <property type="entry name" value="BLL3993 PROTEIN"/>
    <property type="match status" value="1"/>
</dbReference>
<keyword evidence="3 5" id="KW-1133">Transmembrane helix</keyword>
<sequence length="204" mass="22777">MHLISETGLGIILFFALGIQGIFMLACTGRFLQIKPEGQGLVKVVNCWNTLVLLFFTPVIAVLLMSDHYPALDITRIALSNWLIYGLEILGILLIFYGTGLIVFGFLALRKQFQPGGFSPRPDDSLVTGGIFSIIQHPLYAGVLSMTLGLAFAVQSLFVLALFSIHLILNLQLLPQEEHLLEEKFGIEYQSYSQKVKRLVPYIY</sequence>
<dbReference type="Gene3D" id="1.20.120.1630">
    <property type="match status" value="1"/>
</dbReference>
<evidence type="ECO:0000256" key="4">
    <source>
        <dbReference type="ARBA" id="ARBA00023136"/>
    </source>
</evidence>
<gene>
    <name evidence="6" type="ORF">ACFL27_23240</name>
</gene>
<dbReference type="InterPro" id="IPR007318">
    <property type="entry name" value="Phopholipid_MeTrfase"/>
</dbReference>
<name>A0ABV6Z453_UNCC1</name>
<dbReference type="EMBL" id="JBHPBY010000428">
    <property type="protein sequence ID" value="MFC1853123.1"/>
    <property type="molecule type" value="Genomic_DNA"/>
</dbReference>
<accession>A0ABV6Z453</accession>
<dbReference type="GO" id="GO:0004671">
    <property type="term" value="F:protein C-terminal S-isoprenylcysteine carboxyl O-methyltransferase activity"/>
    <property type="evidence" value="ECO:0007669"/>
    <property type="project" value="UniProtKB-EC"/>
</dbReference>
<proteinExistence type="predicted"/>
<feature type="transmembrane region" description="Helical" evidence="5">
    <location>
        <begin position="139"/>
        <end position="169"/>
    </location>
</feature>
<feature type="transmembrane region" description="Helical" evidence="5">
    <location>
        <begin position="84"/>
        <end position="109"/>
    </location>
</feature>
<evidence type="ECO:0000256" key="1">
    <source>
        <dbReference type="ARBA" id="ARBA00004127"/>
    </source>
</evidence>
<feature type="transmembrane region" description="Helical" evidence="5">
    <location>
        <begin position="12"/>
        <end position="32"/>
    </location>
</feature>
<evidence type="ECO:0000313" key="6">
    <source>
        <dbReference type="EMBL" id="MFC1853123.1"/>
    </source>
</evidence>
<keyword evidence="2 5" id="KW-0812">Transmembrane</keyword>
<dbReference type="EC" id="2.1.1.334" evidence="6"/>
<evidence type="ECO:0000313" key="7">
    <source>
        <dbReference type="Proteomes" id="UP001594351"/>
    </source>
</evidence>
<dbReference type="Pfam" id="PF04191">
    <property type="entry name" value="PEMT"/>
    <property type="match status" value="1"/>
</dbReference>
<feature type="transmembrane region" description="Helical" evidence="5">
    <location>
        <begin position="44"/>
        <end position="64"/>
    </location>
</feature>
<dbReference type="PANTHER" id="PTHR43847">
    <property type="entry name" value="BLL3993 PROTEIN"/>
    <property type="match status" value="1"/>
</dbReference>
<protein>
    <submittedName>
        <fullName evidence="6">Methyltransferase family protein</fullName>
        <ecNumber evidence="6">2.1.1.100</ecNumber>
        <ecNumber evidence="6">2.1.1.334</ecNumber>
    </submittedName>
</protein>
<dbReference type="Proteomes" id="UP001594351">
    <property type="component" value="Unassembled WGS sequence"/>
</dbReference>
<keyword evidence="7" id="KW-1185">Reference proteome</keyword>
<dbReference type="GO" id="GO:0032259">
    <property type="term" value="P:methylation"/>
    <property type="evidence" value="ECO:0007669"/>
    <property type="project" value="UniProtKB-KW"/>
</dbReference>
<evidence type="ECO:0000256" key="3">
    <source>
        <dbReference type="ARBA" id="ARBA00022989"/>
    </source>
</evidence>
<comment type="subcellular location">
    <subcellularLocation>
        <location evidence="1">Endomembrane system</location>
        <topology evidence="1">Multi-pass membrane protein</topology>
    </subcellularLocation>
</comment>
<dbReference type="EC" id="2.1.1.100" evidence="6"/>
<keyword evidence="4 5" id="KW-0472">Membrane</keyword>